<dbReference type="EMBL" id="FWWW01000058">
    <property type="protein sequence ID" value="SMB92261.1"/>
    <property type="molecule type" value="Genomic_DNA"/>
</dbReference>
<evidence type="ECO:0000313" key="3">
    <source>
        <dbReference type="Proteomes" id="UP000192266"/>
    </source>
</evidence>
<accession>A0A1W1VGQ5</accession>
<dbReference type="STRING" id="645990.SAMN00120144_2125"/>
<dbReference type="OrthoDB" id="961797at2"/>
<gene>
    <name evidence="2" type="ORF">SAMN00120144_2125</name>
</gene>
<name>A0A1W1VGQ5_9BACT</name>
<evidence type="ECO:0000313" key="2">
    <source>
        <dbReference type="EMBL" id="SMB92261.1"/>
    </source>
</evidence>
<organism evidence="2 3">
    <name type="scientific">Hymenobacter roseosalivarius DSM 11622</name>
    <dbReference type="NCBI Taxonomy" id="645990"/>
    <lineage>
        <taxon>Bacteria</taxon>
        <taxon>Pseudomonadati</taxon>
        <taxon>Bacteroidota</taxon>
        <taxon>Cytophagia</taxon>
        <taxon>Cytophagales</taxon>
        <taxon>Hymenobacteraceae</taxon>
        <taxon>Hymenobacter</taxon>
    </lineage>
</organism>
<keyword evidence="1" id="KW-0175">Coiled coil</keyword>
<sequence length="113" mass="13107">MRQMVEEINCGRHTIESAMGKYQVRTRSTVTKWLARVREEEHVRTQAMENTQKKPPTTLVEQVVQHADALTGQVKQLQKQLEQAELQVLYYKNVIRVAEQELGLSIEKKSTTQ</sequence>
<protein>
    <recommendedName>
        <fullName evidence="4">Transposase</fullName>
    </recommendedName>
</protein>
<evidence type="ECO:0000256" key="1">
    <source>
        <dbReference type="SAM" id="Coils"/>
    </source>
</evidence>
<proteinExistence type="predicted"/>
<reference evidence="2 3" key="1">
    <citation type="submission" date="2017-04" db="EMBL/GenBank/DDBJ databases">
        <authorList>
            <person name="Afonso C.L."/>
            <person name="Miller P.J."/>
            <person name="Scott M.A."/>
            <person name="Spackman E."/>
            <person name="Goraichik I."/>
            <person name="Dimitrov K.M."/>
            <person name="Suarez D.L."/>
            <person name="Swayne D.E."/>
        </authorList>
    </citation>
    <scope>NUCLEOTIDE SEQUENCE [LARGE SCALE GENOMIC DNA]</scope>
    <source>
        <strain evidence="2 3">DSM 11622</strain>
    </source>
</reference>
<feature type="coiled-coil region" evidence="1">
    <location>
        <begin position="60"/>
        <end position="101"/>
    </location>
</feature>
<dbReference type="Proteomes" id="UP000192266">
    <property type="component" value="Unassembled WGS sequence"/>
</dbReference>
<evidence type="ECO:0008006" key="4">
    <source>
        <dbReference type="Google" id="ProtNLM"/>
    </source>
</evidence>
<keyword evidence="3" id="KW-1185">Reference proteome</keyword>
<dbReference type="RefSeq" id="WP_084444730.1">
    <property type="nucleotide sequence ID" value="NZ_FWWW01000058.1"/>
</dbReference>
<dbReference type="AlphaFoldDB" id="A0A1W1VGQ5"/>